<feature type="signal peptide" evidence="3">
    <location>
        <begin position="1"/>
        <end position="29"/>
    </location>
</feature>
<keyword evidence="2" id="KW-0812">Transmembrane</keyword>
<protein>
    <recommendedName>
        <fullName evidence="4">Rad21/Rec8-like protein N-terminal domain-containing protein</fullName>
    </recommendedName>
</protein>
<gene>
    <name evidence="5" type="ORF">C5167_024819</name>
</gene>
<proteinExistence type="predicted"/>
<dbReference type="Gramene" id="RZC63051">
    <property type="protein sequence ID" value="RZC63051"/>
    <property type="gene ID" value="C5167_024819"/>
</dbReference>
<evidence type="ECO:0000256" key="1">
    <source>
        <dbReference type="SAM" id="MobiDB-lite"/>
    </source>
</evidence>
<feature type="compositionally biased region" description="Basic and acidic residues" evidence="1">
    <location>
        <begin position="486"/>
        <end position="503"/>
    </location>
</feature>
<dbReference type="Proteomes" id="UP000316621">
    <property type="component" value="Chromosome 5"/>
</dbReference>
<dbReference type="STRING" id="3469.A0A4Y7JSY6"/>
<feature type="region of interest" description="Disordered" evidence="1">
    <location>
        <begin position="485"/>
        <end position="531"/>
    </location>
</feature>
<reference evidence="5 6" key="1">
    <citation type="journal article" date="2018" name="Science">
        <title>The opium poppy genome and morphinan production.</title>
        <authorList>
            <person name="Guo L."/>
            <person name="Winzer T."/>
            <person name="Yang X."/>
            <person name="Li Y."/>
            <person name="Ning Z."/>
            <person name="He Z."/>
            <person name="Teodor R."/>
            <person name="Lu Y."/>
            <person name="Bowser T.A."/>
            <person name="Graham I.A."/>
            <person name="Ye K."/>
        </authorList>
    </citation>
    <scope>NUCLEOTIDE SEQUENCE [LARGE SCALE GENOMIC DNA]</scope>
    <source>
        <strain evidence="6">cv. HN1</strain>
        <tissue evidence="5">Leaves</tissue>
    </source>
</reference>
<evidence type="ECO:0000256" key="3">
    <source>
        <dbReference type="SAM" id="SignalP"/>
    </source>
</evidence>
<organism evidence="5 6">
    <name type="scientific">Papaver somniferum</name>
    <name type="common">Opium poppy</name>
    <dbReference type="NCBI Taxonomy" id="3469"/>
    <lineage>
        <taxon>Eukaryota</taxon>
        <taxon>Viridiplantae</taxon>
        <taxon>Streptophyta</taxon>
        <taxon>Embryophyta</taxon>
        <taxon>Tracheophyta</taxon>
        <taxon>Spermatophyta</taxon>
        <taxon>Magnoliopsida</taxon>
        <taxon>Ranunculales</taxon>
        <taxon>Papaveraceae</taxon>
        <taxon>Papaveroideae</taxon>
        <taxon>Papaver</taxon>
    </lineage>
</organism>
<keyword evidence="2" id="KW-1133">Transmembrane helix</keyword>
<dbReference type="CDD" id="cd21793">
    <property type="entry name" value="Rad21_Rec8_M_AtSYN1-like"/>
    <property type="match status" value="1"/>
</dbReference>
<dbReference type="PANTHER" id="PTHR36768">
    <property type="entry name" value="ATP-DEPENDENT HELICASE/DEOXYRIBONUCLEASE SUBUNIT B"/>
    <property type="match status" value="1"/>
</dbReference>
<dbReference type="EMBL" id="CM010719">
    <property type="protein sequence ID" value="RZC63051.1"/>
    <property type="molecule type" value="Genomic_DNA"/>
</dbReference>
<dbReference type="PANTHER" id="PTHR36768:SF1">
    <property type="entry name" value="ATP-DEPENDENT HELICASE_DEOXYRIBONUCLEASE SUBUNIT B"/>
    <property type="match status" value="1"/>
</dbReference>
<dbReference type="InterPro" id="IPR006910">
    <property type="entry name" value="Rad21_Rec8_N"/>
</dbReference>
<accession>A0A4Y7JSY6</accession>
<feature type="chain" id="PRO_5021389807" description="Rad21/Rec8-like protein N-terminal domain-containing protein" evidence="3">
    <location>
        <begin position="30"/>
        <end position="905"/>
    </location>
</feature>
<evidence type="ECO:0000313" key="6">
    <source>
        <dbReference type="Proteomes" id="UP000316621"/>
    </source>
</evidence>
<dbReference type="Pfam" id="PF04825">
    <property type="entry name" value="Rad21_Rec8_N"/>
    <property type="match status" value="1"/>
</dbReference>
<evidence type="ECO:0000256" key="2">
    <source>
        <dbReference type="SAM" id="Phobius"/>
    </source>
</evidence>
<dbReference type="AlphaFoldDB" id="A0A4Y7JSY6"/>
<sequence length="905" mass="102373">MATSFRVQITTSLSILICSFLCLASISVAYRPGDTVPMSKMGQYHSQRTVWHDMIGRQCPIFGVNREVLVPLAKPTGYTGADPYKMMAATLHKKLKRRELDKLDIVKICQEIMNPSVPMALRLSEILMGGVVIVYEMKVKLLLDDASRLLLEINDMWKLKAVGDQDVLPKGKNQAKFDEVTMAENDPMDDTAEIEQSRDNNNYKYKHNKAAYFPVELDLMEECFTSEGKHPEDKNHHQANREKITLLEPVEITPPEQHQFNRFERFDVDGDDEDVYTNFSFHEIPITLAPTPPPKIQGPMEVDDMNQLEVQEDEVKPKGNMGRNRNKQLAIDSNLVISNDEMESWLKDTSDLVQRRKRATSIPRMNTAQLMDIPPVALVMGLAGKHTTEIYYPKPLLDLYTRRIQIRNSPSGQFSGSTLEPQLTEPITPIVNKRVDRNPADLPVEDVHTGVRTRSMRASAEKQMPKHTVPIEDLYSGVRTRSMRASAEKQMPRHSVLIDDVHTGVRTRSMQASSEKEVEASRSKQPSIEKPMKMSISISLEANMIFTPGHSGDSERSTPSSELGNVFLLVEPEVQLSSGSRKRHSSRHRGGNLAPVDEDLIWDSPEPDFKFRRISENEVLCESETLVGTGATATQDPPANHEQPMSKTTDAILNCLVEREIFIFFSTLIERDFLKKNSQIMATKFRVQIPTSLSILICWFLCLASISVAYRPGDVVPMSKMGQYHSQRTVWHDMIGRQCPIFGVNREVLVPLAKPTGYTGADPYKISFQVGKEKFLIPWLLVINRKGPEVPMIDVNLRYSGNDLHGVTAKVVDMPHHYVEVHPNIRNQFWSPEHWPKHVLVRYTWEEHSEIDVPAGFYVLFGSGLAMSFILAIYVLQSSQDKLARFVRETVTEGSMPGGGVAKVE</sequence>
<keyword evidence="3" id="KW-0732">Signal</keyword>
<evidence type="ECO:0000259" key="4">
    <source>
        <dbReference type="Pfam" id="PF04825"/>
    </source>
</evidence>
<evidence type="ECO:0000313" key="5">
    <source>
        <dbReference type="EMBL" id="RZC63051.1"/>
    </source>
</evidence>
<feature type="transmembrane region" description="Helical" evidence="2">
    <location>
        <begin position="855"/>
        <end position="876"/>
    </location>
</feature>
<name>A0A4Y7JSY6_PAPSO</name>
<keyword evidence="2" id="KW-0472">Membrane</keyword>
<feature type="domain" description="Rad21/Rec8-like protein N-terminal" evidence="4">
    <location>
        <begin position="87"/>
        <end position="165"/>
    </location>
</feature>
<keyword evidence="6" id="KW-1185">Reference proteome</keyword>